<sequence length="637" mass="72934">MGLITVFLVMIIGFTVDGSGALLERARLAEALDQSAISIVTENNRYRDDIYKIVGENQYKERDKAIITAYIKNYIAKGEHIVNNDNIDYLCDRPKNTANSGIVSDQLLTCTVNATVQRKSFLPLTLNKEVYIPETLNIGENAKARKRYQVPVPQDVMFVVDYNFSIESSIERDNPGCENGGVSMSAVNYANWRAKNCTKPTKKEVLYRTIEDLSKSFFEENTKSRLGYTAYAFGAQRLDDPMSQCVIPVTLDNPYITDRFLEYTNWETHYLWVKTTVYKVASMVGYPKSIIEESLNNTVVKLNTEDSYWTYRTAKYLPLYLGIYPSDYKTRYDLKGNLFLNKPLFGIRRTLDSISNLNYLNKPNSWITFNKGTKEGGNGNTAHIGLFFYATTEGRGNCLNNRNAPSTGWFDSKQEQEFHNFRQQIQPGIGKLPISGLIVGTEAMTKINPDATPAKVNTNTQRIMIIIDIPGYPTNVIPDPYSYLSVWRPSWPYDSQGWPNDSGANDMDSWVKKYSKHYLKDHYVRMDVDYSEEGLRKITPMMIQEGLCDKIREKLDSLQDPAYPKVDSKLVYIGLYSPVNKNPEAWRREMPNYKMWQQCIGDEDNMYVASSKEELRDAIDEAIQPKLEQEEVGENIQ</sequence>
<evidence type="ECO:0000313" key="2">
    <source>
        <dbReference type="Proteomes" id="UP000243168"/>
    </source>
</evidence>
<comment type="caution">
    <text evidence="1">The sequence shown here is derived from an EMBL/GenBank/DDBJ whole genome shotgun (WGS) entry which is preliminary data.</text>
</comment>
<proteinExistence type="predicted"/>
<dbReference type="EMBL" id="JTJS01000009">
    <property type="protein sequence ID" value="OBX11797.1"/>
    <property type="molecule type" value="Genomic_DNA"/>
</dbReference>
<accession>A0A1A7QCY8</accession>
<evidence type="ECO:0000313" key="1">
    <source>
        <dbReference type="EMBL" id="OBX11797.1"/>
    </source>
</evidence>
<gene>
    <name evidence="1" type="ORF">QV07_01030</name>
</gene>
<organism evidence="1 2">
    <name type="scientific">Gallibacterium genomosp. 3</name>
    <dbReference type="NCBI Taxonomy" id="505345"/>
    <lineage>
        <taxon>Bacteria</taxon>
        <taxon>Pseudomonadati</taxon>
        <taxon>Pseudomonadota</taxon>
        <taxon>Gammaproteobacteria</taxon>
        <taxon>Pasteurellales</taxon>
        <taxon>Pasteurellaceae</taxon>
        <taxon>Gallibacterium</taxon>
    </lineage>
</organism>
<reference evidence="1 2" key="1">
    <citation type="submission" date="2014-11" db="EMBL/GenBank/DDBJ databases">
        <title>Pan-genome of Gallibacterium spp.</title>
        <authorList>
            <person name="Kudirkiene E."/>
            <person name="Bojesen A.M."/>
        </authorList>
    </citation>
    <scope>NUCLEOTIDE SEQUENCE [LARGE SCALE GENOMIC DNA]</scope>
    <source>
        <strain evidence="1 2">F298</strain>
    </source>
</reference>
<dbReference type="AlphaFoldDB" id="A0A1A7QCY8"/>
<protein>
    <submittedName>
        <fullName evidence="1">Uncharacterized protein</fullName>
    </submittedName>
</protein>
<name>A0A1A7QCY8_9PAST</name>
<dbReference type="Proteomes" id="UP000243168">
    <property type="component" value="Unassembled WGS sequence"/>
</dbReference>